<dbReference type="EMBL" id="GBRH01264867">
    <property type="protein sequence ID" value="JAD33028.1"/>
    <property type="molecule type" value="Transcribed_RNA"/>
</dbReference>
<evidence type="ECO:0000313" key="1">
    <source>
        <dbReference type="EMBL" id="JAD33028.1"/>
    </source>
</evidence>
<organism evidence="1">
    <name type="scientific">Arundo donax</name>
    <name type="common">Giant reed</name>
    <name type="synonym">Donax arundinaceus</name>
    <dbReference type="NCBI Taxonomy" id="35708"/>
    <lineage>
        <taxon>Eukaryota</taxon>
        <taxon>Viridiplantae</taxon>
        <taxon>Streptophyta</taxon>
        <taxon>Embryophyta</taxon>
        <taxon>Tracheophyta</taxon>
        <taxon>Spermatophyta</taxon>
        <taxon>Magnoliopsida</taxon>
        <taxon>Liliopsida</taxon>
        <taxon>Poales</taxon>
        <taxon>Poaceae</taxon>
        <taxon>PACMAD clade</taxon>
        <taxon>Arundinoideae</taxon>
        <taxon>Arundineae</taxon>
        <taxon>Arundo</taxon>
    </lineage>
</organism>
<reference evidence="1" key="2">
    <citation type="journal article" date="2015" name="Data Brief">
        <title>Shoot transcriptome of the giant reed, Arundo donax.</title>
        <authorList>
            <person name="Barrero R.A."/>
            <person name="Guerrero F.D."/>
            <person name="Moolhuijzen P."/>
            <person name="Goolsby J.A."/>
            <person name="Tidwell J."/>
            <person name="Bellgard S.E."/>
            <person name="Bellgard M.I."/>
        </authorList>
    </citation>
    <scope>NUCLEOTIDE SEQUENCE</scope>
    <source>
        <tissue evidence="1">Shoot tissue taken approximately 20 cm above the soil surface</tissue>
    </source>
</reference>
<reference evidence="1" key="1">
    <citation type="submission" date="2014-09" db="EMBL/GenBank/DDBJ databases">
        <authorList>
            <person name="Magalhaes I.L.F."/>
            <person name="Oliveira U."/>
            <person name="Santos F.R."/>
            <person name="Vidigal T.H.D.A."/>
            <person name="Brescovit A.D."/>
            <person name="Santos A.J."/>
        </authorList>
    </citation>
    <scope>NUCLEOTIDE SEQUENCE</scope>
    <source>
        <tissue evidence="1">Shoot tissue taken approximately 20 cm above the soil surface</tissue>
    </source>
</reference>
<sequence>MVHSCIVLINHYRNWTSILPIFLSIFRNVAAAREDAFCYMRCSSVQ</sequence>
<accession>A0A0A8Z5R4</accession>
<protein>
    <submittedName>
        <fullName evidence="1">Uncharacterized protein</fullName>
    </submittedName>
</protein>
<proteinExistence type="predicted"/>
<dbReference type="AlphaFoldDB" id="A0A0A8Z5R4"/>
<name>A0A0A8Z5R4_ARUDO</name>